<sequence length="69" mass="7385">MDRERLDLRWNSPEELIFNASLDGGHRPGLKGSINESGVHGVVFPITSGRPRDPAGSHSLHGAGGNIIE</sequence>
<proteinExistence type="predicted"/>
<reference evidence="2" key="1">
    <citation type="submission" date="2021-01" db="EMBL/GenBank/DDBJ databases">
        <title>Chromosome-level genome assembly of a human fungal pathogen reveals clustering of transcriptionally co-regulated genes.</title>
        <authorList>
            <person name="Voorhies M."/>
            <person name="Cohen S."/>
            <person name="Shea T.P."/>
            <person name="Petrus S."/>
            <person name="Munoz J.F."/>
            <person name="Poplawski S."/>
            <person name="Goldman W.E."/>
            <person name="Michael T."/>
            <person name="Cuomo C.A."/>
            <person name="Sil A."/>
            <person name="Beyhan S."/>
        </authorList>
    </citation>
    <scope>NUCLEOTIDE SEQUENCE</scope>
    <source>
        <strain evidence="2">H88</strain>
    </source>
</reference>
<dbReference type="EMBL" id="CP069105">
    <property type="protein sequence ID" value="QSS55259.1"/>
    <property type="molecule type" value="Genomic_DNA"/>
</dbReference>
<evidence type="ECO:0000313" key="2">
    <source>
        <dbReference type="EMBL" id="QSS55259.1"/>
    </source>
</evidence>
<dbReference type="AlphaFoldDB" id="A0A8A1LMS3"/>
<accession>A0A8A1LMS3</accession>
<dbReference type="VEuPathDB" id="FungiDB:I7I53_03091"/>
<evidence type="ECO:0000313" key="3">
    <source>
        <dbReference type="Proteomes" id="UP000663419"/>
    </source>
</evidence>
<gene>
    <name evidence="2" type="ORF">I7I53_03091</name>
</gene>
<organism evidence="2 3">
    <name type="scientific">Ajellomyces capsulatus (strain H88)</name>
    <name type="common">Darling's disease fungus</name>
    <name type="synonym">Histoplasma capsulatum</name>
    <dbReference type="NCBI Taxonomy" id="544711"/>
    <lineage>
        <taxon>Eukaryota</taxon>
        <taxon>Fungi</taxon>
        <taxon>Dikarya</taxon>
        <taxon>Ascomycota</taxon>
        <taxon>Pezizomycotina</taxon>
        <taxon>Eurotiomycetes</taxon>
        <taxon>Eurotiomycetidae</taxon>
        <taxon>Onygenales</taxon>
        <taxon>Ajellomycetaceae</taxon>
        <taxon>Histoplasma</taxon>
    </lineage>
</organism>
<evidence type="ECO:0000256" key="1">
    <source>
        <dbReference type="SAM" id="MobiDB-lite"/>
    </source>
</evidence>
<feature type="region of interest" description="Disordered" evidence="1">
    <location>
        <begin position="46"/>
        <end position="69"/>
    </location>
</feature>
<name>A0A8A1LMS3_AJEC8</name>
<protein>
    <submittedName>
        <fullName evidence="2">Uncharacterized protein</fullName>
    </submittedName>
</protein>
<dbReference type="Proteomes" id="UP000663419">
    <property type="component" value="Chromosome 4"/>
</dbReference>